<feature type="transmembrane region" description="Helical" evidence="7">
    <location>
        <begin position="214"/>
        <end position="238"/>
    </location>
</feature>
<evidence type="ECO:0000256" key="7">
    <source>
        <dbReference type="SAM" id="Phobius"/>
    </source>
</evidence>
<name>A0ABN3VHL8_9PSEU</name>
<keyword evidence="6 7" id="KW-0472">Membrane</keyword>
<proteinExistence type="predicted"/>
<keyword evidence="2" id="KW-0813">Transport</keyword>
<feature type="transmembrane region" description="Helical" evidence="7">
    <location>
        <begin position="336"/>
        <end position="358"/>
    </location>
</feature>
<accession>A0ABN3VHL8</accession>
<feature type="transmembrane region" description="Helical" evidence="7">
    <location>
        <begin position="79"/>
        <end position="99"/>
    </location>
</feature>
<evidence type="ECO:0000256" key="4">
    <source>
        <dbReference type="ARBA" id="ARBA00022989"/>
    </source>
</evidence>
<feature type="transmembrane region" description="Helical" evidence="7">
    <location>
        <begin position="146"/>
        <end position="168"/>
    </location>
</feature>
<comment type="subcellular location">
    <subcellularLocation>
        <location evidence="1">Membrane</location>
        <topology evidence="1">Multi-pass membrane protein</topology>
    </subcellularLocation>
</comment>
<evidence type="ECO:0000313" key="10">
    <source>
        <dbReference type="Proteomes" id="UP001500979"/>
    </source>
</evidence>
<sequence length="470" mass="48879">MNEAATSYRGLGGSRRLLALIGGALILTGLVVAGRLFLPQAFVGVAHIDPLARFLIALALIVLLCHLMGGLLRKLGQPGVVGEILGGIVLGPSVFGALWPDGRAWMFPPEVVAALEMAAQLGLVTFMFMLGCELHVHHARVHRKAVGFVVVGGIGLPFAGGMAIAALVQPMLAGPVPHSVIYLLFFGLAVSITAVPVLARILVDLRLDGKELGVVALTSAAIGDGIAWLALTVILAATGSGGTGQIMTTVFVAALLTAFVVLLVRPALTWVLRYASRYQAADQLLLPLLLSGAIAFAAVTHLIGMHPVIGAFLFGLAVPRGSAVVTQIIRQLHGFTVLVLLPLFFAGVGLSTSIGLLGDSPVHWLLFGVVLLVAIVTKFVGTAGASRLAGMPSSDALRLGALMNCRGVTELVVATIGLQSQIINTLGFTVLVLVALITTATTGPLIKLFTPRRANLQNEPSVREPDGLVR</sequence>
<dbReference type="PANTHER" id="PTHR32468">
    <property type="entry name" value="CATION/H + ANTIPORTER"/>
    <property type="match status" value="1"/>
</dbReference>
<reference evidence="9 10" key="1">
    <citation type="journal article" date="2019" name="Int. J. Syst. Evol. Microbiol.">
        <title>The Global Catalogue of Microorganisms (GCM) 10K type strain sequencing project: providing services to taxonomists for standard genome sequencing and annotation.</title>
        <authorList>
            <consortium name="The Broad Institute Genomics Platform"/>
            <consortium name="The Broad Institute Genome Sequencing Center for Infectious Disease"/>
            <person name="Wu L."/>
            <person name="Ma J."/>
        </authorList>
    </citation>
    <scope>NUCLEOTIDE SEQUENCE [LARGE SCALE GENOMIC DNA]</scope>
    <source>
        <strain evidence="9 10">JCM 9383</strain>
    </source>
</reference>
<evidence type="ECO:0000313" key="9">
    <source>
        <dbReference type="EMBL" id="GAA2806124.1"/>
    </source>
</evidence>
<keyword evidence="10" id="KW-1185">Reference proteome</keyword>
<organism evidence="9 10">
    <name type="scientific">Saccharopolyspora taberi</name>
    <dbReference type="NCBI Taxonomy" id="60895"/>
    <lineage>
        <taxon>Bacteria</taxon>
        <taxon>Bacillati</taxon>
        <taxon>Actinomycetota</taxon>
        <taxon>Actinomycetes</taxon>
        <taxon>Pseudonocardiales</taxon>
        <taxon>Pseudonocardiaceae</taxon>
        <taxon>Saccharopolyspora</taxon>
    </lineage>
</organism>
<feature type="transmembrane region" description="Helical" evidence="7">
    <location>
        <begin position="111"/>
        <end position="134"/>
    </location>
</feature>
<feature type="transmembrane region" description="Helical" evidence="7">
    <location>
        <begin position="180"/>
        <end position="202"/>
    </location>
</feature>
<evidence type="ECO:0000256" key="1">
    <source>
        <dbReference type="ARBA" id="ARBA00004141"/>
    </source>
</evidence>
<gene>
    <name evidence="9" type="ORF">GCM10010470_46730</name>
</gene>
<evidence type="ECO:0000256" key="6">
    <source>
        <dbReference type="ARBA" id="ARBA00023136"/>
    </source>
</evidence>
<keyword evidence="4 7" id="KW-1133">Transmembrane helix</keyword>
<keyword evidence="5" id="KW-0406">Ion transport</keyword>
<dbReference type="RefSeq" id="WP_344683070.1">
    <property type="nucleotide sequence ID" value="NZ_BAAAUX010000019.1"/>
</dbReference>
<evidence type="ECO:0000256" key="2">
    <source>
        <dbReference type="ARBA" id="ARBA00022448"/>
    </source>
</evidence>
<feature type="transmembrane region" description="Helical" evidence="7">
    <location>
        <begin position="17"/>
        <end position="38"/>
    </location>
</feature>
<evidence type="ECO:0000256" key="3">
    <source>
        <dbReference type="ARBA" id="ARBA00022692"/>
    </source>
</evidence>
<protein>
    <recommendedName>
        <fullName evidence="8">Cation/H+ exchanger transmembrane domain-containing protein</fullName>
    </recommendedName>
</protein>
<keyword evidence="3 7" id="KW-0812">Transmembrane</keyword>
<dbReference type="PANTHER" id="PTHR32468:SF0">
    <property type="entry name" value="K(+)_H(+) ANTIPORTER 1"/>
    <property type="match status" value="1"/>
</dbReference>
<feature type="transmembrane region" description="Helical" evidence="7">
    <location>
        <begin position="284"/>
        <end position="303"/>
    </location>
</feature>
<dbReference type="EMBL" id="BAAAUX010000019">
    <property type="protein sequence ID" value="GAA2806124.1"/>
    <property type="molecule type" value="Genomic_DNA"/>
</dbReference>
<dbReference type="InterPro" id="IPR050794">
    <property type="entry name" value="CPA2_transporter"/>
</dbReference>
<evidence type="ECO:0000256" key="5">
    <source>
        <dbReference type="ARBA" id="ARBA00023065"/>
    </source>
</evidence>
<dbReference type="Proteomes" id="UP001500979">
    <property type="component" value="Unassembled WGS sequence"/>
</dbReference>
<feature type="transmembrane region" description="Helical" evidence="7">
    <location>
        <begin position="422"/>
        <end position="446"/>
    </location>
</feature>
<dbReference type="Gene3D" id="1.20.1530.20">
    <property type="match status" value="1"/>
</dbReference>
<feature type="transmembrane region" description="Helical" evidence="7">
    <location>
        <begin position="50"/>
        <end position="72"/>
    </location>
</feature>
<dbReference type="InterPro" id="IPR006153">
    <property type="entry name" value="Cation/H_exchanger_TM"/>
</dbReference>
<feature type="transmembrane region" description="Helical" evidence="7">
    <location>
        <begin position="364"/>
        <end position="384"/>
    </location>
</feature>
<feature type="transmembrane region" description="Helical" evidence="7">
    <location>
        <begin position="250"/>
        <end position="272"/>
    </location>
</feature>
<feature type="domain" description="Cation/H+ exchanger transmembrane" evidence="8">
    <location>
        <begin position="62"/>
        <end position="447"/>
    </location>
</feature>
<evidence type="ECO:0000259" key="8">
    <source>
        <dbReference type="Pfam" id="PF00999"/>
    </source>
</evidence>
<comment type="caution">
    <text evidence="9">The sequence shown here is derived from an EMBL/GenBank/DDBJ whole genome shotgun (WGS) entry which is preliminary data.</text>
</comment>
<dbReference type="Pfam" id="PF00999">
    <property type="entry name" value="Na_H_Exchanger"/>
    <property type="match status" value="1"/>
</dbReference>
<dbReference type="InterPro" id="IPR038770">
    <property type="entry name" value="Na+/solute_symporter_sf"/>
</dbReference>